<evidence type="ECO:0000259" key="8">
    <source>
        <dbReference type="PROSITE" id="PS51669"/>
    </source>
</evidence>
<organism evidence="9 10">
    <name type="scientific">Sulfurospirillum halorespirans DSM 13726</name>
    <dbReference type="NCBI Taxonomy" id="1193502"/>
    <lineage>
        <taxon>Bacteria</taxon>
        <taxon>Pseudomonadati</taxon>
        <taxon>Campylobacterota</taxon>
        <taxon>Epsilonproteobacteria</taxon>
        <taxon>Campylobacterales</taxon>
        <taxon>Sulfurospirillaceae</taxon>
        <taxon>Sulfurospirillum</taxon>
    </lineage>
</organism>
<dbReference type="InterPro" id="IPR006657">
    <property type="entry name" value="MoPterin_dinucl-bd_dom"/>
</dbReference>
<proteinExistence type="inferred from homology"/>
<keyword evidence="10" id="KW-1185">Reference proteome</keyword>
<name>A0A1D7TP37_9BACT</name>
<keyword evidence="7" id="KW-0411">Iron-sulfur</keyword>
<dbReference type="RefSeq" id="WP_069479237.1">
    <property type="nucleotide sequence ID" value="NZ_CP017111.1"/>
</dbReference>
<dbReference type="Gene3D" id="3.40.50.12440">
    <property type="match status" value="4"/>
</dbReference>
<evidence type="ECO:0000256" key="1">
    <source>
        <dbReference type="ARBA" id="ARBA00001942"/>
    </source>
</evidence>
<evidence type="ECO:0000256" key="3">
    <source>
        <dbReference type="ARBA" id="ARBA00022505"/>
    </source>
</evidence>
<dbReference type="SUPFAM" id="SSF50692">
    <property type="entry name" value="ADC-like"/>
    <property type="match status" value="1"/>
</dbReference>
<dbReference type="PROSITE" id="PS00932">
    <property type="entry name" value="MOLYBDOPTERIN_PROK_3"/>
    <property type="match status" value="1"/>
</dbReference>
<evidence type="ECO:0000313" key="9">
    <source>
        <dbReference type="EMBL" id="AOO66730.1"/>
    </source>
</evidence>
<accession>A0A1D7TP37</accession>
<feature type="domain" description="4Fe-4S Mo/W bis-MGD-type" evidence="8">
    <location>
        <begin position="46"/>
        <end position="110"/>
    </location>
</feature>
<evidence type="ECO:0000256" key="5">
    <source>
        <dbReference type="ARBA" id="ARBA00023002"/>
    </source>
</evidence>
<dbReference type="Gene3D" id="3.40.228.10">
    <property type="entry name" value="Dimethylsulfoxide Reductase, domain 2"/>
    <property type="match status" value="1"/>
</dbReference>
<dbReference type="InterPro" id="IPR006655">
    <property type="entry name" value="Mopterin_OxRdtase_prok_CS"/>
</dbReference>
<dbReference type="Pfam" id="PF00384">
    <property type="entry name" value="Molybdopterin"/>
    <property type="match status" value="1"/>
</dbReference>
<dbReference type="InterPro" id="IPR050612">
    <property type="entry name" value="Prok_Mopterin_Oxidored"/>
</dbReference>
<dbReference type="SUPFAM" id="SSF53706">
    <property type="entry name" value="Formate dehydrogenase/DMSO reductase, domains 1-3"/>
    <property type="match status" value="1"/>
</dbReference>
<dbReference type="KEGG" id="shal:SHALO_2978"/>
<gene>
    <name evidence="9" type="ORF">SHALO_2978</name>
</gene>
<dbReference type="Proteomes" id="UP000094609">
    <property type="component" value="Chromosome"/>
</dbReference>
<comment type="similarity">
    <text evidence="2">Belongs to the prokaryotic molybdopterin-containing oxidoreductase family.</text>
</comment>
<dbReference type="EMBL" id="CP017111">
    <property type="protein sequence ID" value="AOO66730.1"/>
    <property type="molecule type" value="Genomic_DNA"/>
</dbReference>
<dbReference type="AlphaFoldDB" id="A0A1D7TP37"/>
<dbReference type="Pfam" id="PF01568">
    <property type="entry name" value="Molydop_binding"/>
    <property type="match status" value="1"/>
</dbReference>
<keyword evidence="4" id="KW-0479">Metal-binding</keyword>
<evidence type="ECO:0000256" key="2">
    <source>
        <dbReference type="ARBA" id="ARBA00010312"/>
    </source>
</evidence>
<dbReference type="EC" id="1.7.99.4" evidence="9"/>
<dbReference type="PANTHER" id="PTHR43742">
    <property type="entry name" value="TRIMETHYLAMINE-N-OXIDE REDUCTASE"/>
    <property type="match status" value="1"/>
</dbReference>
<dbReference type="PROSITE" id="PS51669">
    <property type="entry name" value="4FE4S_MOW_BIS_MGD"/>
    <property type="match status" value="1"/>
</dbReference>
<dbReference type="GO" id="GO:0051536">
    <property type="term" value="F:iron-sulfur cluster binding"/>
    <property type="evidence" value="ECO:0007669"/>
    <property type="project" value="UniProtKB-KW"/>
</dbReference>
<keyword evidence="3" id="KW-0500">Molybdenum</keyword>
<keyword evidence="5 9" id="KW-0560">Oxidoreductase</keyword>
<comment type="cofactor">
    <cofactor evidence="1">
        <name>Mo-bis(molybdopterin guanine dinucleotide)</name>
        <dbReference type="ChEBI" id="CHEBI:60539"/>
    </cofactor>
</comment>
<evidence type="ECO:0000313" key="10">
    <source>
        <dbReference type="Proteomes" id="UP000094609"/>
    </source>
</evidence>
<dbReference type="GO" id="GO:0046872">
    <property type="term" value="F:metal ion binding"/>
    <property type="evidence" value="ECO:0007669"/>
    <property type="project" value="UniProtKB-KW"/>
</dbReference>
<evidence type="ECO:0000256" key="6">
    <source>
        <dbReference type="ARBA" id="ARBA00023004"/>
    </source>
</evidence>
<evidence type="ECO:0000256" key="7">
    <source>
        <dbReference type="ARBA" id="ARBA00023014"/>
    </source>
</evidence>
<evidence type="ECO:0000256" key="4">
    <source>
        <dbReference type="ARBA" id="ARBA00022723"/>
    </source>
</evidence>
<dbReference type="InterPro" id="IPR009010">
    <property type="entry name" value="Asp_de-COase-like_dom_sf"/>
</dbReference>
<dbReference type="STRING" id="1193502.SHALO_2978"/>
<dbReference type="PANTHER" id="PTHR43742:SF6">
    <property type="entry name" value="OXIDOREDUCTASE YYAE-RELATED"/>
    <property type="match status" value="1"/>
</dbReference>
<dbReference type="GO" id="GO:0043546">
    <property type="term" value="F:molybdopterin cofactor binding"/>
    <property type="evidence" value="ECO:0007669"/>
    <property type="project" value="InterPro"/>
</dbReference>
<dbReference type="PATRIC" id="fig|1193502.14.peg.3015"/>
<dbReference type="GO" id="GO:0016491">
    <property type="term" value="F:oxidoreductase activity"/>
    <property type="evidence" value="ECO:0007669"/>
    <property type="project" value="UniProtKB-KW"/>
</dbReference>
<sequence>MIAGEGYAFAKTGVSKIENAKENYPNTSYTETMYRNEFGFTYGTKEEHGFAYHCVNCQGNCSWEIWSNNGVVTRENQSSRYPSINAKVPDFNPRGCNKGVQHSQIMYEKDRLLYPMKRMGKRGEGKWKRISWDEASSEVAQKIWDVMVDPKKGPEKLMVHAGTGLLTEGRRGGPLRLSTQLGAVRIYPASYLGDMFSGAAIAYGEGNLGCTYDFMYTVNTAVFWGGNPSVSRIPDAHFVWEGKYNGAKIIVITPEFNASARAADLWIPIKAGSDNILAMSVIYEILNAKMYKPAFAKTYTDLPFLVRVDTKKLLRRSEMEKGKDEKEHHSFDEQFYAWNAKTNAPAIMPGSEGSEHKTLRLSDFGIEPLLEGEFEVTLLSGEKVKVTTVFEMLKRSTAHFSPEATQKETGVHPDTVRQLARDIALPKVVEITTGFSLNKYFNGMMSIWNIASICGLTGRMGPYGGLNTENEFQLSGLEALSGFSGKYTARFGSGFVGEFILGDGMKTFEKYFSDADVRRAQNGMSKEEYMKVVSLLLEKGKDGKEKGVKPHWTPEVALIVADSKFRRNKGNDYKEAFLKKTKYFAYVDTRMSEAAVYADILLPAKSHYEVWDIRSSPGYHRFTNLAQPAKNLKPVGESMDEWSMFSLITKKLEEIANKPENKEKAKVKDDKRYAKEGFHDLSIVHQEFTNSDEESRSEMEPLLGTDKQAVEAALANCVQYEPWTIEKMYKTGGFLQLNEKAAKSSPLYADRPFNSNEDHLFKFQRLETLSGRQTFYVDHDMYIKMGAQTNTGMQGIRPDTKAHPFAMLTPHARWSIHSNYKTSRTLLRLQRGVPAIQVNREVAKMKGIKDGDSIRIFNAIGEFYAMAKLSSSCPPDGIVLEDGWEPYMYKNKRGHNEVVPTALNLLEMADGWGHLKFGGLWDGNQYAYDGAVNFEKARG</sequence>
<dbReference type="InterPro" id="IPR006963">
    <property type="entry name" value="Mopterin_OxRdtase_4Fe-4S_dom"/>
</dbReference>
<keyword evidence="6" id="KW-0408">Iron</keyword>
<protein>
    <submittedName>
        <fullName evidence="9">Molybdopterin oxidoreductase, alpha subunit</fullName>
        <ecNumber evidence="9">1.7.99.4</ecNumber>
    </submittedName>
</protein>
<reference evidence="10" key="1">
    <citation type="submission" date="2016-08" db="EMBL/GenBank/DDBJ databases">
        <title>Complete genome sequence of the organohalide-respiring Epsilonproteobacterium Sulfurospirillum halorespirans.</title>
        <authorList>
            <person name="Goris T."/>
            <person name="Zimmermann J."/>
            <person name="Schenz B."/>
            <person name="Lemos M."/>
            <person name="Hackermueller J."/>
            <person name="Diekert G."/>
        </authorList>
    </citation>
    <scope>NUCLEOTIDE SEQUENCE [LARGE SCALE GENOMIC DNA]</scope>
    <source>
        <strain>DSM 13726</strain>
        <strain evidence="10">PCE-M2</strain>
    </source>
</reference>
<dbReference type="InterPro" id="IPR006656">
    <property type="entry name" value="Mopterin_OxRdtase"/>
</dbReference>